<accession>A0A6L7GPT1</accession>
<dbReference type="InterPro" id="IPR053863">
    <property type="entry name" value="Glyoxy/Ble-like_N"/>
</dbReference>
<gene>
    <name evidence="2" type="ORF">GIY30_11050</name>
</gene>
<evidence type="ECO:0000313" key="3">
    <source>
        <dbReference type="Proteomes" id="UP000475545"/>
    </source>
</evidence>
<dbReference type="PROSITE" id="PS51819">
    <property type="entry name" value="VOC"/>
    <property type="match status" value="1"/>
</dbReference>
<proteinExistence type="predicted"/>
<organism evidence="2 3">
    <name type="scientific">Gordonia mangrovi</name>
    <dbReference type="NCBI Taxonomy" id="2665643"/>
    <lineage>
        <taxon>Bacteria</taxon>
        <taxon>Bacillati</taxon>
        <taxon>Actinomycetota</taxon>
        <taxon>Actinomycetes</taxon>
        <taxon>Mycobacteriales</taxon>
        <taxon>Gordoniaceae</taxon>
        <taxon>Gordonia</taxon>
    </lineage>
</organism>
<name>A0A6L7GPT1_9ACTN</name>
<evidence type="ECO:0000313" key="2">
    <source>
        <dbReference type="EMBL" id="MXP21886.1"/>
    </source>
</evidence>
<dbReference type="AlphaFoldDB" id="A0A6L7GPT1"/>
<dbReference type="PANTHER" id="PTHR36503">
    <property type="entry name" value="BLR2520 PROTEIN"/>
    <property type="match status" value="1"/>
</dbReference>
<dbReference type="RefSeq" id="WP_160902021.1">
    <property type="nucleotide sequence ID" value="NZ_CP102850.1"/>
</dbReference>
<dbReference type="PANTHER" id="PTHR36503:SF2">
    <property type="entry name" value="BLR2408 PROTEIN"/>
    <property type="match status" value="1"/>
</dbReference>
<dbReference type="InterPro" id="IPR029068">
    <property type="entry name" value="Glyas_Bleomycin-R_OHBP_Dase"/>
</dbReference>
<feature type="domain" description="VOC" evidence="1">
    <location>
        <begin position="3"/>
        <end position="127"/>
    </location>
</feature>
<dbReference type="EMBL" id="WMBR01000002">
    <property type="protein sequence ID" value="MXP21886.1"/>
    <property type="molecule type" value="Genomic_DNA"/>
</dbReference>
<evidence type="ECO:0000259" key="1">
    <source>
        <dbReference type="PROSITE" id="PS51819"/>
    </source>
</evidence>
<dbReference type="Pfam" id="PF22677">
    <property type="entry name" value="Ble-like_N"/>
    <property type="match status" value="1"/>
</dbReference>
<dbReference type="Proteomes" id="UP000475545">
    <property type="component" value="Unassembled WGS sequence"/>
</dbReference>
<dbReference type="InterPro" id="IPR037523">
    <property type="entry name" value="VOC_core"/>
</dbReference>
<keyword evidence="3" id="KW-1185">Reference proteome</keyword>
<sequence>MPTMLFVNLPVADVARSRAFFSSLGFRFDALFCDRATACFEVNDSCRVVLHRAQRFAGYAAATVADPRHGREALVAISASSRADVDRFADAAMANGGTHLRAAEDLGFLYCRSFCDPDGHAWEVLWMDPSRIPVDSDDDPEGADAVA</sequence>
<protein>
    <submittedName>
        <fullName evidence="2">Glyoxalase</fullName>
    </submittedName>
</protein>
<dbReference type="Gene3D" id="3.10.180.10">
    <property type="entry name" value="2,3-Dihydroxybiphenyl 1,2-Dioxygenase, domain 1"/>
    <property type="match status" value="1"/>
</dbReference>
<comment type="caution">
    <text evidence="2">The sequence shown here is derived from an EMBL/GenBank/DDBJ whole genome shotgun (WGS) entry which is preliminary data.</text>
</comment>
<dbReference type="SUPFAM" id="SSF54593">
    <property type="entry name" value="Glyoxalase/Bleomycin resistance protein/Dihydroxybiphenyl dioxygenase"/>
    <property type="match status" value="1"/>
</dbReference>
<reference evidence="2 3" key="1">
    <citation type="submission" date="2019-11" db="EMBL/GenBank/DDBJ databases">
        <title>Gordonia sp. nov., a novel actinobacterium isolated from mangrove soil in Hainan.</title>
        <authorList>
            <person name="Huang X."/>
            <person name="Xie Y."/>
            <person name="Chu X."/>
            <person name="Xiao K."/>
        </authorList>
    </citation>
    <scope>NUCLEOTIDE SEQUENCE [LARGE SCALE GENOMIC DNA]</scope>
    <source>
        <strain evidence="2 3">HNM0687</strain>
    </source>
</reference>